<dbReference type="InterPro" id="IPR013324">
    <property type="entry name" value="RNA_pol_sigma_r3/r4-like"/>
</dbReference>
<evidence type="ECO:0000313" key="8">
    <source>
        <dbReference type="EMBL" id="THF75855.1"/>
    </source>
</evidence>
<dbReference type="GO" id="GO:0006352">
    <property type="term" value="P:DNA-templated transcription initiation"/>
    <property type="evidence" value="ECO:0007669"/>
    <property type="project" value="InterPro"/>
</dbReference>
<dbReference type="InterPro" id="IPR007630">
    <property type="entry name" value="RNA_pol_sigma70_r4"/>
</dbReference>
<evidence type="ECO:0000256" key="3">
    <source>
        <dbReference type="ARBA" id="ARBA00023082"/>
    </source>
</evidence>
<protein>
    <submittedName>
        <fullName evidence="8">Sigma-70 family RNA polymerase sigma factor</fullName>
    </submittedName>
</protein>
<keyword evidence="3" id="KW-0731">Sigma factor</keyword>
<reference evidence="8 9" key="1">
    <citation type="submission" date="2019-04" db="EMBL/GenBank/DDBJ databases">
        <title>Cohnella sp. nov. isolated from preserved vegetables.</title>
        <authorList>
            <person name="Lin S.-Y."/>
            <person name="Hung M.-H."/>
            <person name="Young C.-C."/>
        </authorList>
    </citation>
    <scope>NUCLEOTIDE SEQUENCE [LARGE SCALE GENOMIC DNA]</scope>
    <source>
        <strain evidence="8 9">CC-MHH1044</strain>
    </source>
</reference>
<dbReference type="Pfam" id="PF04542">
    <property type="entry name" value="Sigma70_r2"/>
    <property type="match status" value="1"/>
</dbReference>
<proteinExistence type="inferred from homology"/>
<dbReference type="InterPro" id="IPR039425">
    <property type="entry name" value="RNA_pol_sigma-70-like"/>
</dbReference>
<dbReference type="PANTHER" id="PTHR43133">
    <property type="entry name" value="RNA POLYMERASE ECF-TYPE SIGMA FACTO"/>
    <property type="match status" value="1"/>
</dbReference>
<dbReference type="AlphaFoldDB" id="A0A4S4BM27"/>
<dbReference type="InterPro" id="IPR036388">
    <property type="entry name" value="WH-like_DNA-bd_sf"/>
</dbReference>
<evidence type="ECO:0000256" key="1">
    <source>
        <dbReference type="ARBA" id="ARBA00010641"/>
    </source>
</evidence>
<comment type="similarity">
    <text evidence="1">Belongs to the sigma-70 factor family. ECF subfamily.</text>
</comment>
<dbReference type="InterPro" id="IPR013325">
    <property type="entry name" value="RNA_pol_sigma_r2"/>
</dbReference>
<dbReference type="GO" id="GO:0003677">
    <property type="term" value="F:DNA binding"/>
    <property type="evidence" value="ECO:0007669"/>
    <property type="project" value="UniProtKB-KW"/>
</dbReference>
<keyword evidence="2" id="KW-0805">Transcription regulation</keyword>
<organism evidence="8 9">
    <name type="scientific">Cohnella fermenti</name>
    <dbReference type="NCBI Taxonomy" id="2565925"/>
    <lineage>
        <taxon>Bacteria</taxon>
        <taxon>Bacillati</taxon>
        <taxon>Bacillota</taxon>
        <taxon>Bacilli</taxon>
        <taxon>Bacillales</taxon>
        <taxon>Paenibacillaceae</taxon>
        <taxon>Cohnella</taxon>
    </lineage>
</organism>
<dbReference type="RefSeq" id="WP_136371659.1">
    <property type="nucleotide sequence ID" value="NZ_SSOB01000028.1"/>
</dbReference>
<sequence>MQATANGPRKVDAELLRAIDEGDARAFDRFYEQAMPFMLPIAVHLLGDRMEAEDACHDVLLAVIKHPERFDPARGSVEAWLAIQTKSRCLDGLRKRKKLVLRETEKEERGMSGAVSRPEETVLAKLQGEAVRRALEELPGTQRQTLAAAFYSSRSQRELAEEWRLPLGTIKSRIRYGLNHMKKSLEKMGWADKEEAEERG</sequence>
<dbReference type="EMBL" id="SSOB01000028">
    <property type="protein sequence ID" value="THF75855.1"/>
    <property type="molecule type" value="Genomic_DNA"/>
</dbReference>
<comment type="caution">
    <text evidence="8">The sequence shown here is derived from an EMBL/GenBank/DDBJ whole genome shotgun (WGS) entry which is preliminary data.</text>
</comment>
<gene>
    <name evidence="8" type="ORF">E6C55_20335</name>
</gene>
<evidence type="ECO:0000259" key="7">
    <source>
        <dbReference type="Pfam" id="PF04545"/>
    </source>
</evidence>
<evidence type="ECO:0000256" key="5">
    <source>
        <dbReference type="ARBA" id="ARBA00023163"/>
    </source>
</evidence>
<name>A0A4S4BM27_9BACL</name>
<feature type="domain" description="RNA polymerase sigma-70 region 2" evidence="6">
    <location>
        <begin position="31"/>
        <end position="98"/>
    </location>
</feature>
<dbReference type="Proteomes" id="UP000310636">
    <property type="component" value="Unassembled WGS sequence"/>
</dbReference>
<dbReference type="OrthoDB" id="9784272at2"/>
<keyword evidence="4" id="KW-0238">DNA-binding</keyword>
<evidence type="ECO:0000256" key="4">
    <source>
        <dbReference type="ARBA" id="ARBA00023125"/>
    </source>
</evidence>
<dbReference type="SUPFAM" id="SSF88659">
    <property type="entry name" value="Sigma3 and sigma4 domains of RNA polymerase sigma factors"/>
    <property type="match status" value="1"/>
</dbReference>
<evidence type="ECO:0000259" key="6">
    <source>
        <dbReference type="Pfam" id="PF04542"/>
    </source>
</evidence>
<evidence type="ECO:0000256" key="2">
    <source>
        <dbReference type="ARBA" id="ARBA00023015"/>
    </source>
</evidence>
<dbReference type="Gene3D" id="1.10.1740.10">
    <property type="match status" value="1"/>
</dbReference>
<keyword evidence="9" id="KW-1185">Reference proteome</keyword>
<dbReference type="SUPFAM" id="SSF88946">
    <property type="entry name" value="Sigma2 domain of RNA polymerase sigma factors"/>
    <property type="match status" value="1"/>
</dbReference>
<dbReference type="NCBIfam" id="TIGR02937">
    <property type="entry name" value="sigma70-ECF"/>
    <property type="match status" value="1"/>
</dbReference>
<evidence type="ECO:0000313" key="9">
    <source>
        <dbReference type="Proteomes" id="UP000310636"/>
    </source>
</evidence>
<keyword evidence="5" id="KW-0804">Transcription</keyword>
<accession>A0A4S4BM27</accession>
<dbReference type="InterPro" id="IPR007627">
    <property type="entry name" value="RNA_pol_sigma70_r2"/>
</dbReference>
<dbReference type="GO" id="GO:0016987">
    <property type="term" value="F:sigma factor activity"/>
    <property type="evidence" value="ECO:0007669"/>
    <property type="project" value="UniProtKB-KW"/>
</dbReference>
<dbReference type="InterPro" id="IPR014284">
    <property type="entry name" value="RNA_pol_sigma-70_dom"/>
</dbReference>
<dbReference type="PANTHER" id="PTHR43133:SF62">
    <property type="entry name" value="RNA POLYMERASE SIGMA FACTOR SIGZ"/>
    <property type="match status" value="1"/>
</dbReference>
<feature type="domain" description="RNA polymerase sigma-70 region 4" evidence="7">
    <location>
        <begin position="134"/>
        <end position="183"/>
    </location>
</feature>
<dbReference type="Pfam" id="PF04545">
    <property type="entry name" value="Sigma70_r4"/>
    <property type="match status" value="1"/>
</dbReference>
<dbReference type="Gene3D" id="1.10.10.10">
    <property type="entry name" value="Winged helix-like DNA-binding domain superfamily/Winged helix DNA-binding domain"/>
    <property type="match status" value="1"/>
</dbReference>